<dbReference type="AlphaFoldDB" id="A0AAU7DK92"/>
<feature type="domain" description="Response regulatory" evidence="5">
    <location>
        <begin position="8"/>
        <end position="124"/>
    </location>
</feature>
<dbReference type="PROSITE" id="PS50043">
    <property type="entry name" value="HTH_LUXR_2"/>
    <property type="match status" value="1"/>
</dbReference>
<gene>
    <name evidence="6" type="ORF">P8935_24535</name>
</gene>
<accession>A0AAU7DK92</accession>
<feature type="modified residue" description="4-aspartylphosphate" evidence="3">
    <location>
        <position position="59"/>
    </location>
</feature>
<dbReference type="PROSITE" id="PS50110">
    <property type="entry name" value="RESPONSE_REGULATORY"/>
    <property type="match status" value="1"/>
</dbReference>
<organism evidence="6">
    <name type="scientific">Telmatobacter sp. DSM 110680</name>
    <dbReference type="NCBI Taxonomy" id="3036704"/>
    <lineage>
        <taxon>Bacteria</taxon>
        <taxon>Pseudomonadati</taxon>
        <taxon>Acidobacteriota</taxon>
        <taxon>Terriglobia</taxon>
        <taxon>Terriglobales</taxon>
        <taxon>Acidobacteriaceae</taxon>
        <taxon>Telmatobacter</taxon>
    </lineage>
</organism>
<dbReference type="InterPro" id="IPR058245">
    <property type="entry name" value="NreC/VraR/RcsB-like_REC"/>
</dbReference>
<dbReference type="SUPFAM" id="SSF46894">
    <property type="entry name" value="C-terminal effector domain of the bipartite response regulators"/>
    <property type="match status" value="1"/>
</dbReference>
<dbReference type="SUPFAM" id="SSF52172">
    <property type="entry name" value="CheY-like"/>
    <property type="match status" value="1"/>
</dbReference>
<dbReference type="CDD" id="cd06170">
    <property type="entry name" value="LuxR_C_like"/>
    <property type="match status" value="1"/>
</dbReference>
<dbReference type="CDD" id="cd17535">
    <property type="entry name" value="REC_NarL-like"/>
    <property type="match status" value="1"/>
</dbReference>
<dbReference type="SMART" id="SM00448">
    <property type="entry name" value="REC"/>
    <property type="match status" value="1"/>
</dbReference>
<dbReference type="Pfam" id="PF00072">
    <property type="entry name" value="Response_reg"/>
    <property type="match status" value="1"/>
</dbReference>
<keyword evidence="1 3" id="KW-0597">Phosphoprotein</keyword>
<proteinExistence type="predicted"/>
<dbReference type="PANTHER" id="PTHR43214:SF43">
    <property type="entry name" value="TWO-COMPONENT RESPONSE REGULATOR"/>
    <property type="match status" value="1"/>
</dbReference>
<feature type="domain" description="HTH luxR-type" evidence="4">
    <location>
        <begin position="140"/>
        <end position="205"/>
    </location>
</feature>
<name>A0AAU7DK92_9BACT</name>
<evidence type="ECO:0000256" key="3">
    <source>
        <dbReference type="PROSITE-ProRule" id="PRU00169"/>
    </source>
</evidence>
<dbReference type="GO" id="GO:0006355">
    <property type="term" value="P:regulation of DNA-templated transcription"/>
    <property type="evidence" value="ECO:0007669"/>
    <property type="project" value="InterPro"/>
</dbReference>
<protein>
    <submittedName>
        <fullName evidence="6">Response regulator transcription factor</fullName>
    </submittedName>
</protein>
<dbReference type="PRINTS" id="PR00038">
    <property type="entry name" value="HTHLUXR"/>
</dbReference>
<keyword evidence="2" id="KW-0238">DNA-binding</keyword>
<evidence type="ECO:0000313" key="6">
    <source>
        <dbReference type="EMBL" id="XBH17718.1"/>
    </source>
</evidence>
<dbReference type="SMART" id="SM00421">
    <property type="entry name" value="HTH_LUXR"/>
    <property type="match status" value="1"/>
</dbReference>
<dbReference type="PROSITE" id="PS00622">
    <property type="entry name" value="HTH_LUXR_1"/>
    <property type="match status" value="1"/>
</dbReference>
<dbReference type="InterPro" id="IPR016032">
    <property type="entry name" value="Sig_transdc_resp-reg_C-effctor"/>
</dbReference>
<evidence type="ECO:0000256" key="2">
    <source>
        <dbReference type="ARBA" id="ARBA00023125"/>
    </source>
</evidence>
<dbReference type="GO" id="GO:0000160">
    <property type="term" value="P:phosphorelay signal transduction system"/>
    <property type="evidence" value="ECO:0007669"/>
    <property type="project" value="InterPro"/>
</dbReference>
<dbReference type="InterPro" id="IPR039420">
    <property type="entry name" value="WalR-like"/>
</dbReference>
<dbReference type="GO" id="GO:0003677">
    <property type="term" value="F:DNA binding"/>
    <property type="evidence" value="ECO:0007669"/>
    <property type="project" value="UniProtKB-KW"/>
</dbReference>
<dbReference type="Gene3D" id="3.40.50.2300">
    <property type="match status" value="1"/>
</dbReference>
<dbReference type="InterPro" id="IPR011006">
    <property type="entry name" value="CheY-like_superfamily"/>
</dbReference>
<evidence type="ECO:0000259" key="5">
    <source>
        <dbReference type="PROSITE" id="PS50110"/>
    </source>
</evidence>
<dbReference type="RefSeq" id="WP_348262943.1">
    <property type="nucleotide sequence ID" value="NZ_CP121196.1"/>
</dbReference>
<evidence type="ECO:0000256" key="1">
    <source>
        <dbReference type="ARBA" id="ARBA00022553"/>
    </source>
</evidence>
<reference evidence="6" key="1">
    <citation type="submission" date="2023-03" db="EMBL/GenBank/DDBJ databases">
        <title>Edaphobacter sp.</title>
        <authorList>
            <person name="Huber K.J."/>
            <person name="Papendorf J."/>
            <person name="Pilke C."/>
            <person name="Bunk B."/>
            <person name="Sproeer C."/>
            <person name="Pester M."/>
        </authorList>
    </citation>
    <scope>NUCLEOTIDE SEQUENCE</scope>
    <source>
        <strain evidence="6">DSM 110680</strain>
    </source>
</reference>
<dbReference type="InterPro" id="IPR000792">
    <property type="entry name" value="Tscrpt_reg_LuxR_C"/>
</dbReference>
<dbReference type="PANTHER" id="PTHR43214">
    <property type="entry name" value="TWO-COMPONENT RESPONSE REGULATOR"/>
    <property type="match status" value="1"/>
</dbReference>
<sequence>MAVQENIRVLVVEDHHVVRQGLVALLNVVDGIEVVGEAADGVEAITQFRKCQPNVTLIDLRMPRLSGVEVIQRIRMETPAARFIVLTTYDGDEDIFRALQAGARAYLLKGMTTDDLVATIRTVHAGRSHIPPAIAQRLAERVGTEELTPREFDVLEQIVGGCSNKEIATALEISEATVKTHINSLLGKLGVTDRTQAATAAIQRGIVTLESLRKPKP</sequence>
<dbReference type="EMBL" id="CP121196">
    <property type="protein sequence ID" value="XBH17718.1"/>
    <property type="molecule type" value="Genomic_DNA"/>
</dbReference>
<dbReference type="InterPro" id="IPR001789">
    <property type="entry name" value="Sig_transdc_resp-reg_receiver"/>
</dbReference>
<evidence type="ECO:0000259" key="4">
    <source>
        <dbReference type="PROSITE" id="PS50043"/>
    </source>
</evidence>
<dbReference type="Pfam" id="PF00196">
    <property type="entry name" value="GerE"/>
    <property type="match status" value="1"/>
</dbReference>